<gene>
    <name evidence="9" type="ORF">CQ394_09885</name>
</gene>
<dbReference type="InterPro" id="IPR013012">
    <property type="entry name" value="PTS_EIIB_3"/>
</dbReference>
<keyword evidence="1" id="KW-0813">Transport</keyword>
<dbReference type="PROSITE" id="PS51100">
    <property type="entry name" value="PTS_EIIB_TYPE_3"/>
    <property type="match status" value="1"/>
</dbReference>
<sequence>MMKILICCLGGFSSSAMTKKVKNEIEEKELQDKISVEFGPFASSYKIMNNYDVVMVCPHIKYELPMFMKNHKNIDVPIYIFPPKMYGNMKAEDIYEDALDIIEGYKETKMNPWNFPGEENIMIVQRCSSYRKSRK</sequence>
<organism evidence="9 10">
    <name type="scientific">Clostridium neonatale</name>
    <dbReference type="NCBI Taxonomy" id="137838"/>
    <lineage>
        <taxon>Bacteria</taxon>
        <taxon>Bacillati</taxon>
        <taxon>Bacillota</taxon>
        <taxon>Clostridia</taxon>
        <taxon>Eubacteriales</taxon>
        <taxon>Clostridiaceae</taxon>
        <taxon>Clostridium</taxon>
    </lineage>
</organism>
<keyword evidence="3 9" id="KW-0762">Sugar transport</keyword>
<dbReference type="SUPFAM" id="SSF52794">
    <property type="entry name" value="PTS system IIB component-like"/>
    <property type="match status" value="1"/>
</dbReference>
<dbReference type="AlphaFoldDB" id="A0A2A7MK88"/>
<dbReference type="OrthoDB" id="9808134at2"/>
<dbReference type="GO" id="GO:0009401">
    <property type="term" value="P:phosphoenolpyruvate-dependent sugar phosphotransferase system"/>
    <property type="evidence" value="ECO:0007669"/>
    <property type="project" value="UniProtKB-KW"/>
</dbReference>
<keyword evidence="4" id="KW-0808">Transferase</keyword>
<dbReference type="InterPro" id="IPR003501">
    <property type="entry name" value="PTS_EIIB_2/3"/>
</dbReference>
<dbReference type="Pfam" id="PF02302">
    <property type="entry name" value="PTS_IIB"/>
    <property type="match status" value="1"/>
</dbReference>
<dbReference type="STRING" id="137838.GCA_001458595_03453"/>
<dbReference type="EMBL" id="PDCJ01000001">
    <property type="protein sequence ID" value="PEG31989.1"/>
    <property type="molecule type" value="Genomic_DNA"/>
</dbReference>
<evidence type="ECO:0000313" key="10">
    <source>
        <dbReference type="Proteomes" id="UP000220840"/>
    </source>
</evidence>
<dbReference type="PANTHER" id="PTHR34581:SF2">
    <property type="entry name" value="PTS SYSTEM N,N'-DIACETYLCHITOBIOSE-SPECIFIC EIIB COMPONENT"/>
    <property type="match status" value="1"/>
</dbReference>
<evidence type="ECO:0000256" key="6">
    <source>
        <dbReference type="ARBA" id="ARBA00022777"/>
    </source>
</evidence>
<evidence type="ECO:0000256" key="7">
    <source>
        <dbReference type="PROSITE-ProRule" id="PRU00423"/>
    </source>
</evidence>
<evidence type="ECO:0000256" key="5">
    <source>
        <dbReference type="ARBA" id="ARBA00022683"/>
    </source>
</evidence>
<feature type="domain" description="PTS EIIB type-3" evidence="8">
    <location>
        <begin position="1"/>
        <end position="108"/>
    </location>
</feature>
<dbReference type="InterPro" id="IPR036095">
    <property type="entry name" value="PTS_EIIB-like_sf"/>
</dbReference>
<reference evidence="9 10" key="1">
    <citation type="submission" date="2017-10" db="EMBL/GenBank/DDBJ databases">
        <title>Effective Description of Clostridium neonatale sp. nov. linked to necrotizing enterocolitis in neonates and a clarification of species assignable to the genus Clostridium (Prazmowski 1880) emend. Lawson and Rainey 2016.</title>
        <authorList>
            <person name="Bernard K."/>
            <person name="Burdz T."/>
            <person name="Wiebe D."/>
            <person name="Balcewich B."/>
            <person name="Alfa M."/>
            <person name="Bernier A.-M."/>
        </authorList>
    </citation>
    <scope>NUCLEOTIDE SEQUENCE [LARGE SCALE GENOMIC DNA]</scope>
    <source>
        <strain evidence="9 10">LCDC99A005</strain>
    </source>
</reference>
<dbReference type="GO" id="GO:0008982">
    <property type="term" value="F:protein-N(PI)-phosphohistidine-sugar phosphotransferase activity"/>
    <property type="evidence" value="ECO:0007669"/>
    <property type="project" value="InterPro"/>
</dbReference>
<dbReference type="Proteomes" id="UP000220840">
    <property type="component" value="Unassembled WGS sequence"/>
</dbReference>
<name>A0A2A7MK88_9CLOT</name>
<feature type="modified residue" description="Phosphocysteine; by EIIA" evidence="7">
    <location>
        <position position="8"/>
    </location>
</feature>
<evidence type="ECO:0000256" key="1">
    <source>
        <dbReference type="ARBA" id="ARBA00022448"/>
    </source>
</evidence>
<keyword evidence="2" id="KW-0597">Phosphoprotein</keyword>
<keyword evidence="5" id="KW-0598">Phosphotransferase system</keyword>
<evidence type="ECO:0000259" key="8">
    <source>
        <dbReference type="PROSITE" id="PS51100"/>
    </source>
</evidence>
<keyword evidence="6" id="KW-0418">Kinase</keyword>
<evidence type="ECO:0000256" key="2">
    <source>
        <dbReference type="ARBA" id="ARBA00022553"/>
    </source>
</evidence>
<dbReference type="RefSeq" id="WP_058296135.1">
    <property type="nucleotide sequence ID" value="NZ_CAMRXB010000031.1"/>
</dbReference>
<dbReference type="InterPro" id="IPR051819">
    <property type="entry name" value="PTS_sugar-specific_EIIB"/>
</dbReference>
<evidence type="ECO:0000256" key="4">
    <source>
        <dbReference type="ARBA" id="ARBA00022679"/>
    </source>
</evidence>
<protein>
    <submittedName>
        <fullName evidence="9">PTS sugar transporter subunit IIB</fullName>
    </submittedName>
</protein>
<accession>A0A2A7MK88</accession>
<proteinExistence type="predicted"/>
<dbReference type="Gene3D" id="3.40.50.2300">
    <property type="match status" value="1"/>
</dbReference>
<dbReference type="PANTHER" id="PTHR34581">
    <property type="entry name" value="PTS SYSTEM N,N'-DIACETYLCHITOBIOSE-SPECIFIC EIIB COMPONENT"/>
    <property type="match status" value="1"/>
</dbReference>
<evidence type="ECO:0000313" key="9">
    <source>
        <dbReference type="EMBL" id="PEG31989.1"/>
    </source>
</evidence>
<dbReference type="GO" id="GO:0016301">
    <property type="term" value="F:kinase activity"/>
    <property type="evidence" value="ECO:0007669"/>
    <property type="project" value="UniProtKB-KW"/>
</dbReference>
<comment type="caution">
    <text evidence="9">The sequence shown here is derived from an EMBL/GenBank/DDBJ whole genome shotgun (WGS) entry which is preliminary data.</text>
</comment>
<evidence type="ECO:0000256" key="3">
    <source>
        <dbReference type="ARBA" id="ARBA00022597"/>
    </source>
</evidence>
<keyword evidence="10" id="KW-1185">Reference proteome</keyword>